<organism evidence="1 2">
    <name type="scientific">Pseudomonas phage vB_PaeM_PA5oct</name>
    <dbReference type="NCBI Taxonomy" id="2163605"/>
    <lineage>
        <taxon>Viruses</taxon>
        <taxon>Duplodnaviria</taxon>
        <taxon>Heunggongvirae</taxon>
        <taxon>Uroviricota</taxon>
        <taxon>Caudoviricetes</taxon>
        <taxon>Arenbergviridae</taxon>
        <taxon>Wroclawvirus</taxon>
        <taxon>Wroclawvirus PA5oct</taxon>
    </lineage>
</organism>
<evidence type="ECO:0000313" key="1">
    <source>
        <dbReference type="EMBL" id="QCG76212.1"/>
    </source>
</evidence>
<accession>A0A4Y5JW33</accession>
<reference evidence="2" key="1">
    <citation type="journal article" date="2020" name="bioRxiv">
        <title>Integrative omics analysis of Pseudomonas aeruginosa virus PA5oct highlights the molecular complexity of jumbo phages.</title>
        <authorList>
            <person name="Lood C."/>
            <person name="Danis-Wlodarczyk K."/>
            <person name="Blasdel B.G."/>
            <person name="Jang H.B."/>
            <person name="Vandenheuvel D."/>
            <person name="Briers Y."/>
            <person name="Noben J.-P."/>
            <person name="van Noort V."/>
            <person name="Drulis-Kawa Z."/>
            <person name="Lavigne R."/>
        </authorList>
    </citation>
    <scope>NUCLEOTIDE SEQUENCE [LARGE SCALE GENOMIC DNA]</scope>
</reference>
<sequence length="116" mass="14067">MKNTKLRDSIFSYLRENNESLTELTDIELNRFIFAHPSSFRLSYDGLKLFSKLFTSYTYHIDFKITFRQRLLLGRHLKFPYYFSDKRLILFSYDDSLYLNLIGDIKLWLESFEHSV</sequence>
<gene>
    <name evidence="1" type="ORF">EST35_0331</name>
</gene>
<protein>
    <submittedName>
        <fullName evidence="1">Uncharacterized protein</fullName>
    </submittedName>
</protein>
<name>A0A4Y5JW33_9CAUD</name>
<dbReference type="Proteomes" id="UP000316733">
    <property type="component" value="Segment"/>
</dbReference>
<dbReference type="EMBL" id="MK797984">
    <property type="protein sequence ID" value="QCG76212.1"/>
    <property type="molecule type" value="Genomic_DNA"/>
</dbReference>
<keyword evidence="2" id="KW-1185">Reference proteome</keyword>
<evidence type="ECO:0000313" key="2">
    <source>
        <dbReference type="Proteomes" id="UP000316733"/>
    </source>
</evidence>
<proteinExistence type="predicted"/>